<evidence type="ECO:0000313" key="3">
    <source>
        <dbReference type="EMBL" id="KUG22697.1"/>
    </source>
</evidence>
<dbReference type="InterPro" id="IPR001296">
    <property type="entry name" value="Glyco_trans_1"/>
</dbReference>
<dbReference type="GO" id="GO:0016757">
    <property type="term" value="F:glycosyltransferase activity"/>
    <property type="evidence" value="ECO:0007669"/>
    <property type="project" value="InterPro"/>
</dbReference>
<dbReference type="Gene3D" id="3.40.50.2000">
    <property type="entry name" value="Glycogen Phosphorylase B"/>
    <property type="match status" value="2"/>
</dbReference>
<comment type="caution">
    <text evidence="3">The sequence shown here is derived from an EMBL/GenBank/DDBJ whole genome shotgun (WGS) entry which is preliminary data.</text>
</comment>
<evidence type="ECO:0000259" key="2">
    <source>
        <dbReference type="Pfam" id="PF00534"/>
    </source>
</evidence>
<accession>A0A0W8FPG4</accession>
<reference evidence="3" key="1">
    <citation type="journal article" date="2015" name="Proc. Natl. Acad. Sci. U.S.A.">
        <title>Networks of energetic and metabolic interactions define dynamics in microbial communities.</title>
        <authorList>
            <person name="Embree M."/>
            <person name="Liu J.K."/>
            <person name="Al-Bassam M.M."/>
            <person name="Zengler K."/>
        </authorList>
    </citation>
    <scope>NUCLEOTIDE SEQUENCE</scope>
</reference>
<dbReference type="SUPFAM" id="SSF53756">
    <property type="entry name" value="UDP-Glycosyltransferase/glycogen phosphorylase"/>
    <property type="match status" value="1"/>
</dbReference>
<dbReference type="PANTHER" id="PTHR46401">
    <property type="entry name" value="GLYCOSYLTRANSFERASE WBBK-RELATED"/>
    <property type="match status" value="1"/>
</dbReference>
<evidence type="ECO:0000256" key="1">
    <source>
        <dbReference type="ARBA" id="ARBA00022679"/>
    </source>
</evidence>
<protein>
    <submittedName>
        <fullName evidence="3">Glycosyltransferase</fullName>
    </submittedName>
</protein>
<sequence length="361" mass="40760">MRLGLLIYGSLETLSGGYLYDKKLVEYLRKHYDTVDIVSIPFKNYPCHLVGNFSPVLRSRLADLDVDILLQDELIHPSLFLINRSYRGKTNYLKVSIVHHLRSSEEHSPELLWFYRRIEASYLRTIDAFIFNSQTTRYEVEHLVGNKEPAVVATPAGDRFGSGLEEVHITARAKQVGPLRLLFLGNLIRRKGLHNLLAALAHMKNEDWLLSVAGCRDVDTVYAREVEGLVQSLELSSRVIFLGETPDSNIGSLLHNSHVLVVPSFYEGFGIVYLEAMAYGVVPIASSAGGGNEIVQNNKNGFLVNPGDSATLESQLRHLCRNRDILLELALSARRRFDEFPGWEQTCARIHFFLHSLKTNL</sequence>
<keyword evidence="1 3" id="KW-0808">Transferase</keyword>
<dbReference type="GO" id="GO:0009103">
    <property type="term" value="P:lipopolysaccharide biosynthetic process"/>
    <property type="evidence" value="ECO:0007669"/>
    <property type="project" value="TreeGrafter"/>
</dbReference>
<dbReference type="AlphaFoldDB" id="A0A0W8FPG4"/>
<dbReference type="Pfam" id="PF00534">
    <property type="entry name" value="Glycos_transf_1"/>
    <property type="match status" value="1"/>
</dbReference>
<feature type="domain" description="Glycosyl transferase family 1" evidence="2">
    <location>
        <begin position="174"/>
        <end position="325"/>
    </location>
</feature>
<organism evidence="3">
    <name type="scientific">hydrocarbon metagenome</name>
    <dbReference type="NCBI Taxonomy" id="938273"/>
    <lineage>
        <taxon>unclassified sequences</taxon>
        <taxon>metagenomes</taxon>
        <taxon>ecological metagenomes</taxon>
    </lineage>
</organism>
<dbReference type="PANTHER" id="PTHR46401:SF2">
    <property type="entry name" value="GLYCOSYLTRANSFERASE WBBK-RELATED"/>
    <property type="match status" value="1"/>
</dbReference>
<dbReference type="EMBL" id="LNQE01000944">
    <property type="protein sequence ID" value="KUG22697.1"/>
    <property type="molecule type" value="Genomic_DNA"/>
</dbReference>
<proteinExistence type="predicted"/>
<gene>
    <name evidence="3" type="ORF">ASZ90_007532</name>
</gene>
<name>A0A0W8FPG4_9ZZZZ</name>
<dbReference type="CDD" id="cd03801">
    <property type="entry name" value="GT4_PimA-like"/>
    <property type="match status" value="1"/>
</dbReference>